<dbReference type="PANTHER" id="PTHR34409:SF1">
    <property type="entry name" value="MYB-LIKE DOMAIN-CONTAINING PROTEIN"/>
    <property type="match status" value="1"/>
</dbReference>
<organism evidence="2 3">
    <name type="scientific">Puccinia coronata f. sp. avenae</name>
    <dbReference type="NCBI Taxonomy" id="200324"/>
    <lineage>
        <taxon>Eukaryota</taxon>
        <taxon>Fungi</taxon>
        <taxon>Dikarya</taxon>
        <taxon>Basidiomycota</taxon>
        <taxon>Pucciniomycotina</taxon>
        <taxon>Pucciniomycetes</taxon>
        <taxon>Pucciniales</taxon>
        <taxon>Pucciniaceae</taxon>
        <taxon>Puccinia</taxon>
    </lineage>
</organism>
<evidence type="ECO:0000259" key="1">
    <source>
        <dbReference type="Pfam" id="PF20681"/>
    </source>
</evidence>
<name>A0A2N5UD12_9BASI</name>
<dbReference type="Pfam" id="PF20681">
    <property type="entry name" value="DUF6818"/>
    <property type="match status" value="1"/>
</dbReference>
<accession>A0A2N5UD12</accession>
<evidence type="ECO:0000313" key="2">
    <source>
        <dbReference type="EMBL" id="PLW35618.1"/>
    </source>
</evidence>
<dbReference type="InterPro" id="IPR049203">
    <property type="entry name" value="DUF6818"/>
</dbReference>
<comment type="caution">
    <text evidence="2">The sequence shown here is derived from an EMBL/GenBank/DDBJ whole genome shotgun (WGS) entry which is preliminary data.</text>
</comment>
<feature type="domain" description="DUF6818" evidence="1">
    <location>
        <begin position="12"/>
        <end position="66"/>
    </location>
</feature>
<dbReference type="EMBL" id="PGCI01000174">
    <property type="protein sequence ID" value="PLW35618.1"/>
    <property type="molecule type" value="Genomic_DNA"/>
</dbReference>
<evidence type="ECO:0000313" key="3">
    <source>
        <dbReference type="Proteomes" id="UP000235392"/>
    </source>
</evidence>
<sequence length="73" mass="8208">MQECYNSEYTLKNGRATQNQDSLRNKFRVLVDPSKPTGKANCPARVCEAKKTQKLIDNCAELLALDEESSSKE</sequence>
<proteinExistence type="predicted"/>
<dbReference type="Proteomes" id="UP000235392">
    <property type="component" value="Unassembled WGS sequence"/>
</dbReference>
<dbReference type="PANTHER" id="PTHR34409">
    <property type="entry name" value="SET DOMAIN-CONTAINING PROTEIN"/>
    <property type="match status" value="1"/>
</dbReference>
<protein>
    <recommendedName>
        <fullName evidence="1">DUF6818 domain-containing protein</fullName>
    </recommendedName>
</protein>
<dbReference type="AlphaFoldDB" id="A0A2N5UD12"/>
<gene>
    <name evidence="2" type="ORF">PCASD_10239</name>
</gene>
<reference evidence="2 3" key="1">
    <citation type="submission" date="2017-11" db="EMBL/GenBank/DDBJ databases">
        <title>De novo assembly and phasing of dikaryotic genomes from two isolates of Puccinia coronata f. sp. avenae, the causal agent of oat crown rust.</title>
        <authorList>
            <person name="Miller M.E."/>
            <person name="Zhang Y."/>
            <person name="Omidvar V."/>
            <person name="Sperschneider J."/>
            <person name="Schwessinger B."/>
            <person name="Raley C."/>
            <person name="Palmer J.M."/>
            <person name="Garnica D."/>
            <person name="Upadhyaya N."/>
            <person name="Rathjen J."/>
            <person name="Taylor J.M."/>
            <person name="Park R.F."/>
            <person name="Dodds P.N."/>
            <person name="Hirsch C.D."/>
            <person name="Kianian S.F."/>
            <person name="Figueroa M."/>
        </authorList>
    </citation>
    <scope>NUCLEOTIDE SEQUENCE [LARGE SCALE GENOMIC DNA]</scope>
    <source>
        <strain evidence="2">12SD80</strain>
    </source>
</reference>